<feature type="region of interest" description="Disordered" evidence="1">
    <location>
        <begin position="293"/>
        <end position="641"/>
    </location>
</feature>
<evidence type="ECO:0000256" key="1">
    <source>
        <dbReference type="SAM" id="MobiDB-lite"/>
    </source>
</evidence>
<feature type="compositionally biased region" description="Basic and acidic residues" evidence="1">
    <location>
        <begin position="386"/>
        <end position="397"/>
    </location>
</feature>
<dbReference type="EMBL" id="KQ030508">
    <property type="protein sequence ID" value="KJZ77104.1"/>
    <property type="molecule type" value="Genomic_DNA"/>
</dbReference>
<protein>
    <recommendedName>
        <fullName evidence="4">TPX2 C-terminal domain-containing protein</fullName>
    </recommendedName>
</protein>
<feature type="compositionally biased region" description="Basic and acidic residues" evidence="1">
    <location>
        <begin position="561"/>
        <end position="634"/>
    </location>
</feature>
<gene>
    <name evidence="2" type="ORF">HIM_03425</name>
</gene>
<dbReference type="OrthoDB" id="3946796at2759"/>
<evidence type="ECO:0008006" key="4">
    <source>
        <dbReference type="Google" id="ProtNLM"/>
    </source>
</evidence>
<feature type="compositionally biased region" description="Low complexity" evidence="1">
    <location>
        <begin position="398"/>
        <end position="414"/>
    </location>
</feature>
<evidence type="ECO:0000313" key="2">
    <source>
        <dbReference type="EMBL" id="KJZ77104.1"/>
    </source>
</evidence>
<proteinExistence type="predicted"/>
<reference evidence="2 3" key="1">
    <citation type="journal article" date="2014" name="Genome Biol. Evol.">
        <title>Comparative genomics and transcriptomics analyses reveal divergent lifestyle features of nematode endoparasitic fungus Hirsutella minnesotensis.</title>
        <authorList>
            <person name="Lai Y."/>
            <person name="Liu K."/>
            <person name="Zhang X."/>
            <person name="Zhang X."/>
            <person name="Li K."/>
            <person name="Wang N."/>
            <person name="Shu C."/>
            <person name="Wu Y."/>
            <person name="Wang C."/>
            <person name="Bushley K.E."/>
            <person name="Xiang M."/>
            <person name="Liu X."/>
        </authorList>
    </citation>
    <scope>NUCLEOTIDE SEQUENCE [LARGE SCALE GENOMIC DNA]</scope>
    <source>
        <strain evidence="2 3">3608</strain>
    </source>
</reference>
<dbReference type="AlphaFoldDB" id="A0A0F8A6H8"/>
<organism evidence="2 3">
    <name type="scientific">Hirsutella minnesotensis 3608</name>
    <dbReference type="NCBI Taxonomy" id="1043627"/>
    <lineage>
        <taxon>Eukaryota</taxon>
        <taxon>Fungi</taxon>
        <taxon>Dikarya</taxon>
        <taxon>Ascomycota</taxon>
        <taxon>Pezizomycotina</taxon>
        <taxon>Sordariomycetes</taxon>
        <taxon>Hypocreomycetidae</taxon>
        <taxon>Hypocreales</taxon>
        <taxon>Ophiocordycipitaceae</taxon>
        <taxon>Hirsutella</taxon>
    </lineage>
</organism>
<accession>A0A0F8A6H8</accession>
<dbReference type="Proteomes" id="UP000054481">
    <property type="component" value="Unassembled WGS sequence"/>
</dbReference>
<name>A0A0F8A6H8_9HYPO</name>
<keyword evidence="3" id="KW-1185">Reference proteome</keyword>
<feature type="compositionally biased region" description="Polar residues" evidence="1">
    <location>
        <begin position="542"/>
        <end position="556"/>
    </location>
</feature>
<feature type="compositionally biased region" description="Basic and acidic residues" evidence="1">
    <location>
        <begin position="433"/>
        <end position="455"/>
    </location>
</feature>
<feature type="region of interest" description="Disordered" evidence="1">
    <location>
        <begin position="126"/>
        <end position="154"/>
    </location>
</feature>
<feature type="compositionally biased region" description="Basic and acidic residues" evidence="1">
    <location>
        <begin position="335"/>
        <end position="346"/>
    </location>
</feature>
<feature type="compositionally biased region" description="Polar residues" evidence="1">
    <location>
        <begin position="306"/>
        <end position="317"/>
    </location>
</feature>
<evidence type="ECO:0000313" key="3">
    <source>
        <dbReference type="Proteomes" id="UP000054481"/>
    </source>
</evidence>
<sequence length="641" mass="69423">MGSTATTGVSFDILPDDVACPTLNSQSCTAPTLAKTDNRGVLDELPIDQDQNQQLADTGSLLETDVAAATPKAQHLSPASPENKLLVKTKLPWRSQRHRRQPIDGDTFEPLAAVIEETSFAAEAAIPLPPESPNPSDVGDSQRPSAVQGGESSEHHVHFNLVGSVPDVQEQIAKHLAATPLEIASPGSCGMDQYRQRLTFTTCPPPPYSDLPLKVPELVTIAEHWVSPSLSAVSDRSGSFAADSSRTGSFSLPRIEDSLEELDRLEDELEAVDAAALARGIVSVDGIPVTPLLESPLDEDMPPSKKASTAGQSSIAHISSGDMAGPPLRRASRMATHDNKPARSEDTSAPGCSSDKPTSMRNATKPCPKSQKPLTVPKFELPGDAVAKRLKEQREARQAQQAEALAKAQSSSSKPRANRILGKPTFELPGEAISRRKREEREARLRATEEEERKKREFKARPVRHSIGAATLPRETVASLARRTRVPQGESEARQGISDGAARRSIGPCRAGAIQSPAMNGRSLPSRGRHSMVLLSQELSRDMSTSSGASKRSTFSAEGVEQQRQRGKEIFGRDGSFAKEKERDRRDREALAKATREQAAERSRMASREWAEKKRRKELAAKEAMKPAKQEEAPLKPAAEV</sequence>